<dbReference type="PANTHER" id="PTHR38095:SF2">
    <property type="entry name" value="ANAEROBIC DIMETHYL SULFOXIDE REDUCTASE CHAIN C"/>
    <property type="match status" value="1"/>
</dbReference>
<dbReference type="InterPro" id="IPR007059">
    <property type="entry name" value="DmsC"/>
</dbReference>
<dbReference type="Pfam" id="PF04976">
    <property type="entry name" value="DmsC"/>
    <property type="match status" value="1"/>
</dbReference>
<feature type="transmembrane region" description="Helical" evidence="1">
    <location>
        <begin position="12"/>
        <end position="32"/>
    </location>
</feature>
<dbReference type="AlphaFoldDB" id="I3XW75"/>
<name>I3XW75_SULBS</name>
<organism evidence="2 3">
    <name type="scientific">Sulfurospirillum barnesii (strain ATCC 700032 / DSM 10660 / SES-3)</name>
    <dbReference type="NCBI Taxonomy" id="760154"/>
    <lineage>
        <taxon>Bacteria</taxon>
        <taxon>Pseudomonadati</taxon>
        <taxon>Campylobacterota</taxon>
        <taxon>Epsilonproteobacteria</taxon>
        <taxon>Campylobacterales</taxon>
        <taxon>Sulfurospirillaceae</taxon>
        <taxon>Sulfurospirillum</taxon>
    </lineage>
</organism>
<dbReference type="KEGG" id="sba:Sulba_0898"/>
<dbReference type="EMBL" id="CP003333">
    <property type="protein sequence ID" value="AFL68199.1"/>
    <property type="molecule type" value="Genomic_DNA"/>
</dbReference>
<gene>
    <name evidence="2" type="ordered locus">Sulba_0898</name>
</gene>
<feature type="transmembrane region" description="Helical" evidence="1">
    <location>
        <begin position="142"/>
        <end position="164"/>
    </location>
</feature>
<dbReference type="STRING" id="760154.Sulba_0898"/>
<evidence type="ECO:0000313" key="2">
    <source>
        <dbReference type="EMBL" id="AFL68199.1"/>
    </source>
</evidence>
<accession>I3XW75</accession>
<reference evidence="2 3" key="1">
    <citation type="submission" date="2012-06" db="EMBL/GenBank/DDBJ databases">
        <title>Complete sequence of Sulfurospirillum barnesii SES-3.</title>
        <authorList>
            <consortium name="US DOE Joint Genome Institute"/>
            <person name="Lucas S."/>
            <person name="Han J."/>
            <person name="Lapidus A."/>
            <person name="Cheng J.-F."/>
            <person name="Goodwin L."/>
            <person name="Pitluck S."/>
            <person name="Peters L."/>
            <person name="Ovchinnikova G."/>
            <person name="Lu M."/>
            <person name="Detter J.C."/>
            <person name="Han C."/>
            <person name="Tapia R."/>
            <person name="Land M."/>
            <person name="Hauser L."/>
            <person name="Kyrpides N."/>
            <person name="Ivanova N."/>
            <person name="Pagani I."/>
            <person name="Stolz J."/>
            <person name="Arkin A."/>
            <person name="Dehal P."/>
            <person name="Oremland R."/>
            <person name="Saltikov C."/>
            <person name="Basu P."/>
            <person name="Hollibaugh J."/>
            <person name="Newman D."/>
            <person name="Stolyar S."/>
            <person name="Hazen T."/>
            <person name="Woyke T."/>
        </authorList>
    </citation>
    <scope>NUCLEOTIDE SEQUENCE [LARGE SCALE GENOMIC DNA]</scope>
    <source>
        <strain evidence="3">ATCC 700032 / DSM 10660 / SES-3</strain>
    </source>
</reference>
<dbReference type="GO" id="GO:0009389">
    <property type="term" value="F:dimethyl sulfoxide reductase activity"/>
    <property type="evidence" value="ECO:0007669"/>
    <property type="project" value="TreeGrafter"/>
</dbReference>
<proteinExistence type="predicted"/>
<dbReference type="HOGENOM" id="CLU_1008066_0_0_7"/>
<feature type="transmembrane region" description="Helical" evidence="1">
    <location>
        <begin position="84"/>
        <end position="104"/>
    </location>
</feature>
<feature type="transmembrane region" description="Helical" evidence="1">
    <location>
        <begin position="176"/>
        <end position="195"/>
    </location>
</feature>
<keyword evidence="1" id="KW-0812">Transmembrane</keyword>
<sequence>MTLSNLIVSELPLVIFTVMAQASVGFSLIYALHYTQHTALEHAYFSKLFLVFMGLSVVASLFHLGDPFHAPYMMVHLFQSTTIAWLPLEILGVGSVMALAFLYLLKKIPSLLYALPFFGILTLFAMSGIYGSMSNTLPTWDFGLTFFLFASSALVLGGVCYRLFCANDAHKINQAFFISLLGFIFFAMSLVLYTIHIGSVRIEGIENVFEMMHGYYGFFTGGGLLLMGLGLALIFYNDSVKTRFTCKGQIATSFALCMVGLALTRIAFYGLITNHLFLG</sequence>
<dbReference type="GO" id="GO:0005886">
    <property type="term" value="C:plasma membrane"/>
    <property type="evidence" value="ECO:0007669"/>
    <property type="project" value="TreeGrafter"/>
</dbReference>
<dbReference type="GO" id="GO:0009390">
    <property type="term" value="C:dimethyl sulfoxide reductase complex"/>
    <property type="evidence" value="ECO:0007669"/>
    <property type="project" value="TreeGrafter"/>
</dbReference>
<feature type="transmembrane region" description="Helical" evidence="1">
    <location>
        <begin position="215"/>
        <end position="236"/>
    </location>
</feature>
<dbReference type="PANTHER" id="PTHR38095">
    <property type="entry name" value="ANAEROBIC DIMETHYL SULFOXIDE REDUCTASE CHAIN YNFH"/>
    <property type="match status" value="1"/>
</dbReference>
<evidence type="ECO:0000313" key="3">
    <source>
        <dbReference type="Proteomes" id="UP000006176"/>
    </source>
</evidence>
<protein>
    <submittedName>
        <fullName evidence="2">DMSO reductase anchor subunit</fullName>
    </submittedName>
</protein>
<dbReference type="eggNOG" id="COG3302">
    <property type="taxonomic scope" value="Bacteria"/>
</dbReference>
<evidence type="ECO:0000256" key="1">
    <source>
        <dbReference type="SAM" id="Phobius"/>
    </source>
</evidence>
<dbReference type="PATRIC" id="fig|760154.4.peg.899"/>
<feature type="transmembrane region" description="Helical" evidence="1">
    <location>
        <begin position="248"/>
        <end position="272"/>
    </location>
</feature>
<dbReference type="Proteomes" id="UP000006176">
    <property type="component" value="Chromosome"/>
</dbReference>
<feature type="transmembrane region" description="Helical" evidence="1">
    <location>
        <begin position="44"/>
        <end position="64"/>
    </location>
</feature>
<keyword evidence="1" id="KW-1133">Transmembrane helix</keyword>
<keyword evidence="3" id="KW-1185">Reference proteome</keyword>
<keyword evidence="1" id="KW-0472">Membrane</keyword>
<feature type="transmembrane region" description="Helical" evidence="1">
    <location>
        <begin position="111"/>
        <end position="130"/>
    </location>
</feature>
<dbReference type="GO" id="GO:0019645">
    <property type="term" value="P:anaerobic electron transport chain"/>
    <property type="evidence" value="ECO:0007669"/>
    <property type="project" value="InterPro"/>
</dbReference>